<dbReference type="InterPro" id="IPR018676">
    <property type="entry name" value="DUF2149"/>
</dbReference>
<dbReference type="AlphaFoldDB" id="A0A1M7IEV4"/>
<dbReference type="Proteomes" id="UP000184339">
    <property type="component" value="Unassembled WGS sequence"/>
</dbReference>
<feature type="transmembrane region" description="Helical" evidence="1">
    <location>
        <begin position="20"/>
        <end position="42"/>
    </location>
</feature>
<organism evidence="2 3">
    <name type="scientific">Duganella sacchari</name>
    <dbReference type="NCBI Taxonomy" id="551987"/>
    <lineage>
        <taxon>Bacteria</taxon>
        <taxon>Pseudomonadati</taxon>
        <taxon>Pseudomonadota</taxon>
        <taxon>Betaproteobacteria</taxon>
        <taxon>Burkholderiales</taxon>
        <taxon>Oxalobacteraceae</taxon>
        <taxon>Telluria group</taxon>
        <taxon>Duganella</taxon>
    </lineage>
</organism>
<keyword evidence="1" id="KW-1133">Transmembrane helix</keyword>
<keyword evidence="1" id="KW-0472">Membrane</keyword>
<accession>A0A1M7IEV4</accession>
<reference evidence="3" key="1">
    <citation type="submission" date="2016-11" db="EMBL/GenBank/DDBJ databases">
        <authorList>
            <person name="Varghese N."/>
            <person name="Submissions S."/>
        </authorList>
    </citation>
    <scope>NUCLEOTIDE SEQUENCE [LARGE SCALE GENOMIC DNA]</scope>
    <source>
        <strain evidence="3">Sac-22</strain>
    </source>
</reference>
<dbReference type="Pfam" id="PF09919">
    <property type="entry name" value="DUF2149"/>
    <property type="match status" value="1"/>
</dbReference>
<keyword evidence="1" id="KW-0812">Transmembrane</keyword>
<evidence type="ECO:0000256" key="1">
    <source>
        <dbReference type="SAM" id="Phobius"/>
    </source>
</evidence>
<protein>
    <recommendedName>
        <fullName evidence="4">DUF2149 domain-containing protein</fullName>
    </recommendedName>
</protein>
<name>A0A1M7IEV4_9BURK</name>
<evidence type="ECO:0008006" key="4">
    <source>
        <dbReference type="Google" id="ProtNLM"/>
    </source>
</evidence>
<dbReference type="OrthoDB" id="199365at2"/>
<dbReference type="EMBL" id="FRCX01000001">
    <property type="protein sequence ID" value="SHM39205.1"/>
    <property type="molecule type" value="Genomic_DNA"/>
</dbReference>
<sequence>MRYLNKHRYSKLGEHGEDPLSGVANLFDASIVFIVAMMLALFSAWNMMDLLDPNSEVTIAKKSADGHVEVLTKKGAEIKVSKVSDKPLSGSGKRLGTAYQLPDGKVIYVPE</sequence>
<keyword evidence="3" id="KW-1185">Reference proteome</keyword>
<dbReference type="STRING" id="551987.SAMN05192549_101475"/>
<dbReference type="RefSeq" id="WP_072781012.1">
    <property type="nucleotide sequence ID" value="NZ_FRCX01000001.1"/>
</dbReference>
<evidence type="ECO:0000313" key="2">
    <source>
        <dbReference type="EMBL" id="SHM39205.1"/>
    </source>
</evidence>
<gene>
    <name evidence="2" type="ORF">SAMN05192549_101475</name>
</gene>
<proteinExistence type="predicted"/>
<evidence type="ECO:0000313" key="3">
    <source>
        <dbReference type="Proteomes" id="UP000184339"/>
    </source>
</evidence>